<reference evidence="6" key="1">
    <citation type="submission" date="2016-10" db="EMBL/GenBank/DDBJ databases">
        <authorList>
            <person name="Varghese N."/>
            <person name="Submissions S."/>
        </authorList>
    </citation>
    <scope>NUCLEOTIDE SEQUENCE [LARGE SCALE GENOMIC DNA]</scope>
    <source>
        <strain evidence="6">CGMCC 1.10121</strain>
    </source>
</reference>
<dbReference type="Proteomes" id="UP000199126">
    <property type="component" value="Unassembled WGS sequence"/>
</dbReference>
<evidence type="ECO:0000256" key="2">
    <source>
        <dbReference type="ARBA" id="ARBA00023315"/>
    </source>
</evidence>
<sequence>MAGATFLSGDRVTLTTVEAEDVEFLRDGVNDPRVRVPAGQVLPSNERQEREWFEAASTSDDVVQLLVVVDGEADERSAESSDTRAGVVELDPIDRETGTADVAYWLRPEFRRNGYAREALELVVDYAFSQLRLHRVNAAVYDFNERSMELLEAVGFTAEGVQRESAFVDGAYRDTHYFGVLEDEWES</sequence>
<dbReference type="PANTHER" id="PTHR43792:SF8">
    <property type="entry name" value="[RIBOSOMAL PROTEIN US5]-ALANINE N-ACETYLTRANSFERASE"/>
    <property type="match status" value="1"/>
</dbReference>
<name>A0A1H8RUG0_9EURY</name>
<dbReference type="RefSeq" id="WP_089823477.1">
    <property type="nucleotide sequence ID" value="NZ_FODV01000004.1"/>
</dbReference>
<keyword evidence="1 5" id="KW-0808">Transferase</keyword>
<dbReference type="InterPro" id="IPR000182">
    <property type="entry name" value="GNAT_dom"/>
</dbReference>
<evidence type="ECO:0000259" key="4">
    <source>
        <dbReference type="PROSITE" id="PS51186"/>
    </source>
</evidence>
<dbReference type="OrthoDB" id="120213at2157"/>
<keyword evidence="2" id="KW-0012">Acyltransferase</keyword>
<dbReference type="EMBL" id="FODV01000004">
    <property type="protein sequence ID" value="SEO69804.1"/>
    <property type="molecule type" value="Genomic_DNA"/>
</dbReference>
<dbReference type="PROSITE" id="PS51186">
    <property type="entry name" value="GNAT"/>
    <property type="match status" value="1"/>
</dbReference>
<accession>A0A1H8RUG0</accession>
<evidence type="ECO:0000313" key="5">
    <source>
        <dbReference type="EMBL" id="SEO69804.1"/>
    </source>
</evidence>
<gene>
    <name evidence="5" type="ORF">SAMN04487948_104232</name>
</gene>
<dbReference type="PANTHER" id="PTHR43792">
    <property type="entry name" value="GNAT FAMILY, PUTATIVE (AFU_ORTHOLOGUE AFUA_3G00765)-RELATED-RELATED"/>
    <property type="match status" value="1"/>
</dbReference>
<dbReference type="SUPFAM" id="SSF55729">
    <property type="entry name" value="Acyl-CoA N-acyltransferases (Nat)"/>
    <property type="match status" value="1"/>
</dbReference>
<evidence type="ECO:0000256" key="1">
    <source>
        <dbReference type="ARBA" id="ARBA00022679"/>
    </source>
</evidence>
<feature type="domain" description="N-acetyltransferase" evidence="4">
    <location>
        <begin position="12"/>
        <end position="179"/>
    </location>
</feature>
<evidence type="ECO:0000313" key="6">
    <source>
        <dbReference type="Proteomes" id="UP000199126"/>
    </source>
</evidence>
<dbReference type="AlphaFoldDB" id="A0A1H8RUG0"/>
<dbReference type="GO" id="GO:0016747">
    <property type="term" value="F:acyltransferase activity, transferring groups other than amino-acyl groups"/>
    <property type="evidence" value="ECO:0007669"/>
    <property type="project" value="InterPro"/>
</dbReference>
<dbReference type="Gene3D" id="3.40.630.30">
    <property type="match status" value="1"/>
</dbReference>
<dbReference type="InterPro" id="IPR051531">
    <property type="entry name" value="N-acetyltransferase"/>
</dbReference>
<dbReference type="Pfam" id="PF13302">
    <property type="entry name" value="Acetyltransf_3"/>
    <property type="match status" value="1"/>
</dbReference>
<organism evidence="5 6">
    <name type="scientific">Halogranum amylolyticum</name>
    <dbReference type="NCBI Taxonomy" id="660520"/>
    <lineage>
        <taxon>Archaea</taxon>
        <taxon>Methanobacteriati</taxon>
        <taxon>Methanobacteriota</taxon>
        <taxon>Stenosarchaea group</taxon>
        <taxon>Halobacteria</taxon>
        <taxon>Halobacteriales</taxon>
        <taxon>Haloferacaceae</taxon>
    </lineage>
</organism>
<dbReference type="InterPro" id="IPR016181">
    <property type="entry name" value="Acyl_CoA_acyltransferase"/>
</dbReference>
<dbReference type="CDD" id="cd04301">
    <property type="entry name" value="NAT_SF"/>
    <property type="match status" value="1"/>
</dbReference>
<proteinExistence type="inferred from homology"/>
<evidence type="ECO:0000256" key="3">
    <source>
        <dbReference type="ARBA" id="ARBA00038502"/>
    </source>
</evidence>
<keyword evidence="6" id="KW-1185">Reference proteome</keyword>
<protein>
    <submittedName>
        <fullName evidence="5">Protein N-acetyltransferase, RimJ/RimL family</fullName>
    </submittedName>
</protein>
<comment type="similarity">
    <text evidence="3">Belongs to the acetyltransferase family. RimJ subfamily.</text>
</comment>